<evidence type="ECO:0000313" key="3">
    <source>
        <dbReference type="EMBL" id="KAJ7194832.1"/>
    </source>
</evidence>
<evidence type="ECO:0000313" key="4">
    <source>
        <dbReference type="Proteomes" id="UP001219525"/>
    </source>
</evidence>
<sequence length="198" mass="21363">MNFLLIPLFLATLLLQFKFSAVLPTSLPREDPFPQTELRQWTRLLIIVHSPSLRRSRPHRVIPTPPHAPTPSLRNMRSVSTAPTRKTRMARSREIMTVCPGSLTRALVDLLTWSQLKLAEYLSFCFAAGFHIKNVTIAGSFQGAGSSGAAASSGASPTAGSSQAKTGAGVAAEAPFKLVAISWFAFGVLSVALFEITL</sequence>
<gene>
    <name evidence="3" type="ORF">GGX14DRAFT_404391</name>
</gene>
<accession>A0AAD6UXW8</accession>
<feature type="compositionally biased region" description="Polar residues" evidence="1">
    <location>
        <begin position="72"/>
        <end position="84"/>
    </location>
</feature>
<proteinExistence type="predicted"/>
<name>A0AAD6UXW8_9AGAR</name>
<dbReference type="Proteomes" id="UP001219525">
    <property type="component" value="Unassembled WGS sequence"/>
</dbReference>
<feature type="region of interest" description="Disordered" evidence="1">
    <location>
        <begin position="56"/>
        <end position="87"/>
    </location>
</feature>
<reference evidence="3" key="1">
    <citation type="submission" date="2023-03" db="EMBL/GenBank/DDBJ databases">
        <title>Massive genome expansion in bonnet fungi (Mycena s.s.) driven by repeated elements and novel gene families across ecological guilds.</title>
        <authorList>
            <consortium name="Lawrence Berkeley National Laboratory"/>
            <person name="Harder C.B."/>
            <person name="Miyauchi S."/>
            <person name="Viragh M."/>
            <person name="Kuo A."/>
            <person name="Thoen E."/>
            <person name="Andreopoulos B."/>
            <person name="Lu D."/>
            <person name="Skrede I."/>
            <person name="Drula E."/>
            <person name="Henrissat B."/>
            <person name="Morin E."/>
            <person name="Kohler A."/>
            <person name="Barry K."/>
            <person name="LaButti K."/>
            <person name="Morin E."/>
            <person name="Salamov A."/>
            <person name="Lipzen A."/>
            <person name="Mereny Z."/>
            <person name="Hegedus B."/>
            <person name="Baldrian P."/>
            <person name="Stursova M."/>
            <person name="Weitz H."/>
            <person name="Taylor A."/>
            <person name="Grigoriev I.V."/>
            <person name="Nagy L.G."/>
            <person name="Martin F."/>
            <person name="Kauserud H."/>
        </authorList>
    </citation>
    <scope>NUCLEOTIDE SEQUENCE</scope>
    <source>
        <strain evidence="3">9144</strain>
    </source>
</reference>
<comment type="caution">
    <text evidence="3">The sequence shown here is derived from an EMBL/GenBank/DDBJ whole genome shotgun (WGS) entry which is preliminary data.</text>
</comment>
<protein>
    <submittedName>
        <fullName evidence="3">Uncharacterized protein</fullName>
    </submittedName>
</protein>
<keyword evidence="2" id="KW-0732">Signal</keyword>
<dbReference type="EMBL" id="JARJCW010000095">
    <property type="protein sequence ID" value="KAJ7194832.1"/>
    <property type="molecule type" value="Genomic_DNA"/>
</dbReference>
<dbReference type="AlphaFoldDB" id="A0AAD6UXW8"/>
<feature type="chain" id="PRO_5041945626" evidence="2">
    <location>
        <begin position="21"/>
        <end position="198"/>
    </location>
</feature>
<organism evidence="3 4">
    <name type="scientific">Mycena pura</name>
    <dbReference type="NCBI Taxonomy" id="153505"/>
    <lineage>
        <taxon>Eukaryota</taxon>
        <taxon>Fungi</taxon>
        <taxon>Dikarya</taxon>
        <taxon>Basidiomycota</taxon>
        <taxon>Agaricomycotina</taxon>
        <taxon>Agaricomycetes</taxon>
        <taxon>Agaricomycetidae</taxon>
        <taxon>Agaricales</taxon>
        <taxon>Marasmiineae</taxon>
        <taxon>Mycenaceae</taxon>
        <taxon>Mycena</taxon>
    </lineage>
</organism>
<evidence type="ECO:0000256" key="2">
    <source>
        <dbReference type="SAM" id="SignalP"/>
    </source>
</evidence>
<evidence type="ECO:0000256" key="1">
    <source>
        <dbReference type="SAM" id="MobiDB-lite"/>
    </source>
</evidence>
<feature type="signal peptide" evidence="2">
    <location>
        <begin position="1"/>
        <end position="20"/>
    </location>
</feature>
<keyword evidence="4" id="KW-1185">Reference proteome</keyword>